<keyword evidence="3" id="KW-0614">Plasmid</keyword>
<evidence type="ECO:0000256" key="1">
    <source>
        <dbReference type="SAM" id="MobiDB-lite"/>
    </source>
</evidence>
<dbReference type="KEGG" id="dwu:DVJ83_15920"/>
<protein>
    <submittedName>
        <fullName evidence="3">Uncharacterized protein</fullName>
    </submittedName>
</protein>
<reference evidence="3 4" key="1">
    <citation type="submission" date="2018-07" db="EMBL/GenBank/DDBJ databases">
        <title>Complete Genome and Methylome Analysis of Deinococcus wulumuqiensis NEB 479.</title>
        <authorList>
            <person name="Fomenkov A."/>
            <person name="Luyten Y."/>
            <person name="Vincze T."/>
            <person name="Anton B.P."/>
            <person name="Clark T."/>
            <person name="Roberts R.J."/>
            <person name="Morgan R.D."/>
        </authorList>
    </citation>
    <scope>NUCLEOTIDE SEQUENCE [LARGE SCALE GENOMIC DNA]</scope>
    <source>
        <strain evidence="3 4">NEB 479</strain>
        <plasmid evidence="4">Plasmid pdrdi</plasmid>
    </source>
</reference>
<evidence type="ECO:0000313" key="3">
    <source>
        <dbReference type="EMBL" id="AXH00643.1"/>
    </source>
</evidence>
<organism evidence="3 4">
    <name type="scientific">Deinococcus wulumuqiensis</name>
    <dbReference type="NCBI Taxonomy" id="980427"/>
    <lineage>
        <taxon>Bacteria</taxon>
        <taxon>Thermotogati</taxon>
        <taxon>Deinococcota</taxon>
        <taxon>Deinococci</taxon>
        <taxon>Deinococcales</taxon>
        <taxon>Deinococcaceae</taxon>
        <taxon>Deinococcus</taxon>
    </lineage>
</organism>
<dbReference type="Proteomes" id="UP000253744">
    <property type="component" value="Plasmid pDrdI"/>
</dbReference>
<gene>
    <name evidence="3" type="ORF">DVJ83_15920</name>
</gene>
<feature type="signal peptide" evidence="2">
    <location>
        <begin position="1"/>
        <end position="21"/>
    </location>
</feature>
<geneLocation type="plasmid" evidence="4">
    <name>pdrdi</name>
</geneLocation>
<name>A0A345ILS0_9DEIO</name>
<dbReference type="EMBL" id="CP031163">
    <property type="protein sequence ID" value="AXH00643.1"/>
    <property type="molecule type" value="Genomic_DNA"/>
</dbReference>
<evidence type="ECO:0000256" key="2">
    <source>
        <dbReference type="SAM" id="SignalP"/>
    </source>
</evidence>
<sequence length="64" mass="6499">MKSALFAVLSLALVVTLTSCGTGTVPVSAAPGIALNLPSEAKPEPVTSSIFESRETNPSRLVGN</sequence>
<feature type="region of interest" description="Disordered" evidence="1">
    <location>
        <begin position="41"/>
        <end position="64"/>
    </location>
</feature>
<accession>A0A345ILS0</accession>
<dbReference type="AlphaFoldDB" id="A0A345ILS0"/>
<evidence type="ECO:0000313" key="4">
    <source>
        <dbReference type="Proteomes" id="UP000253744"/>
    </source>
</evidence>
<dbReference type="PROSITE" id="PS51257">
    <property type="entry name" value="PROKAR_LIPOPROTEIN"/>
    <property type="match status" value="1"/>
</dbReference>
<dbReference type="RefSeq" id="WP_114673298.1">
    <property type="nucleotide sequence ID" value="NZ_CP031163.1"/>
</dbReference>
<keyword evidence="2" id="KW-0732">Signal</keyword>
<proteinExistence type="predicted"/>
<feature type="chain" id="PRO_5016831657" evidence="2">
    <location>
        <begin position="22"/>
        <end position="64"/>
    </location>
</feature>